<keyword evidence="1" id="KW-1133">Transmembrane helix</keyword>
<organism evidence="2 3">
    <name type="scientific">Solibacillus faecavium</name>
    <dbReference type="NCBI Taxonomy" id="2762221"/>
    <lineage>
        <taxon>Bacteria</taxon>
        <taxon>Bacillati</taxon>
        <taxon>Bacillota</taxon>
        <taxon>Bacilli</taxon>
        <taxon>Bacillales</taxon>
        <taxon>Caryophanaceae</taxon>
        <taxon>Solibacillus</taxon>
    </lineage>
</organism>
<keyword evidence="1" id="KW-0472">Membrane</keyword>
<comment type="caution">
    <text evidence="2">The sequence shown here is derived from an EMBL/GenBank/DDBJ whole genome shotgun (WGS) entry which is preliminary data.</text>
</comment>
<protein>
    <submittedName>
        <fullName evidence="2">Uncharacterized protein</fullName>
    </submittedName>
</protein>
<evidence type="ECO:0000313" key="2">
    <source>
        <dbReference type="EMBL" id="MBD8037561.1"/>
    </source>
</evidence>
<accession>A0ABR8Y028</accession>
<dbReference type="Proteomes" id="UP000619101">
    <property type="component" value="Unassembled WGS sequence"/>
</dbReference>
<feature type="transmembrane region" description="Helical" evidence="1">
    <location>
        <begin position="35"/>
        <end position="56"/>
    </location>
</feature>
<reference evidence="2 3" key="1">
    <citation type="submission" date="2020-08" db="EMBL/GenBank/DDBJ databases">
        <title>A Genomic Blueprint of the Chicken Gut Microbiome.</title>
        <authorList>
            <person name="Gilroy R."/>
            <person name="Ravi A."/>
            <person name="Getino M."/>
            <person name="Pursley I."/>
            <person name="Horton D.L."/>
            <person name="Alikhan N.-F."/>
            <person name="Baker D."/>
            <person name="Gharbi K."/>
            <person name="Hall N."/>
            <person name="Watson M."/>
            <person name="Adriaenssens E.M."/>
            <person name="Foster-Nyarko E."/>
            <person name="Jarju S."/>
            <person name="Secka A."/>
            <person name="Antonio M."/>
            <person name="Oren A."/>
            <person name="Chaudhuri R."/>
            <person name="La Ragione R.M."/>
            <person name="Hildebrand F."/>
            <person name="Pallen M.J."/>
        </authorList>
    </citation>
    <scope>NUCLEOTIDE SEQUENCE [LARGE SCALE GENOMIC DNA]</scope>
    <source>
        <strain evidence="2 3">A46</strain>
    </source>
</reference>
<feature type="transmembrane region" description="Helical" evidence="1">
    <location>
        <begin position="194"/>
        <end position="217"/>
    </location>
</feature>
<feature type="transmembrane region" description="Helical" evidence="1">
    <location>
        <begin position="256"/>
        <end position="276"/>
    </location>
</feature>
<feature type="transmembrane region" description="Helical" evidence="1">
    <location>
        <begin position="229"/>
        <end position="250"/>
    </location>
</feature>
<gene>
    <name evidence="2" type="ORF">H9635_12475</name>
</gene>
<evidence type="ECO:0000313" key="3">
    <source>
        <dbReference type="Proteomes" id="UP000619101"/>
    </source>
</evidence>
<keyword evidence="1" id="KW-0812">Transmembrane</keyword>
<evidence type="ECO:0000256" key="1">
    <source>
        <dbReference type="SAM" id="Phobius"/>
    </source>
</evidence>
<sequence length="308" mass="35723">MTKWKGEIDRYIGEEQKFTPEMKNRILRKASKRLFNWRYAFTSVSFCAVVLILLLAGPSQVEPPVQSATPFEQLIEEATVEEFFISSKYSQRDQFFARDSSYYTQVHAFKKDIDVQNMNILLHDMKLIERPYSFGLGKDVLVVMSNGEQLKLKISKNDGWYVVEDVHTKLFYKLEDTSAVNYSVWDKKMDDAGLSFMEIVILGGVMVAIAYILKFVLKIPKQKRDEKRSWKGTVIFLAIVIPLQLSAHYLRENEYLMHKSILFFILASGLLVGSYEFNKSVKPKNQQIYEWIGMGLLAVFLWIVITFG</sequence>
<proteinExistence type="predicted"/>
<keyword evidence="3" id="KW-1185">Reference proteome</keyword>
<dbReference type="RefSeq" id="WP_191700637.1">
    <property type="nucleotide sequence ID" value="NZ_JACSPZ010000005.1"/>
</dbReference>
<dbReference type="EMBL" id="JACSPZ010000005">
    <property type="protein sequence ID" value="MBD8037561.1"/>
    <property type="molecule type" value="Genomic_DNA"/>
</dbReference>
<feature type="transmembrane region" description="Helical" evidence="1">
    <location>
        <begin position="288"/>
        <end position="307"/>
    </location>
</feature>
<name>A0ABR8Y028_9BACL</name>